<organism evidence="1 2">
    <name type="scientific">Cetraspora pellucida</name>
    <dbReference type="NCBI Taxonomy" id="1433469"/>
    <lineage>
        <taxon>Eukaryota</taxon>
        <taxon>Fungi</taxon>
        <taxon>Fungi incertae sedis</taxon>
        <taxon>Mucoromycota</taxon>
        <taxon>Glomeromycotina</taxon>
        <taxon>Glomeromycetes</taxon>
        <taxon>Diversisporales</taxon>
        <taxon>Gigasporaceae</taxon>
        <taxon>Cetraspora</taxon>
    </lineage>
</organism>
<protein>
    <submittedName>
        <fullName evidence="1">5997_t:CDS:1</fullName>
    </submittedName>
</protein>
<keyword evidence="2" id="KW-1185">Reference proteome</keyword>
<proteinExistence type="predicted"/>
<accession>A0ACA9MFP5</accession>
<dbReference type="Proteomes" id="UP000789366">
    <property type="component" value="Unassembled WGS sequence"/>
</dbReference>
<reference evidence="1" key="1">
    <citation type="submission" date="2021-06" db="EMBL/GenBank/DDBJ databases">
        <authorList>
            <person name="Kallberg Y."/>
            <person name="Tangrot J."/>
            <person name="Rosling A."/>
        </authorList>
    </citation>
    <scope>NUCLEOTIDE SEQUENCE</scope>
    <source>
        <strain evidence="1">28 12/20/2015</strain>
    </source>
</reference>
<evidence type="ECO:0000313" key="2">
    <source>
        <dbReference type="Proteomes" id="UP000789366"/>
    </source>
</evidence>
<feature type="non-terminal residue" evidence="1">
    <location>
        <position position="1"/>
    </location>
</feature>
<sequence>VLSLIIRQQLYYYFLDACFPSTKFDLATVSNSIVFTPTDVNPSGNSPSSNSSNNFLMVPLIAGIDGVFVAVIVIVGILGLLYIRNTI</sequence>
<evidence type="ECO:0000313" key="1">
    <source>
        <dbReference type="EMBL" id="CAG8588471.1"/>
    </source>
</evidence>
<comment type="caution">
    <text evidence="1">The sequence shown here is derived from an EMBL/GenBank/DDBJ whole genome shotgun (WGS) entry which is preliminary data.</text>
</comment>
<gene>
    <name evidence="1" type="ORF">SPELUC_LOCUS6651</name>
</gene>
<name>A0ACA9MFP5_9GLOM</name>
<dbReference type="EMBL" id="CAJVPW010008018">
    <property type="protein sequence ID" value="CAG8588471.1"/>
    <property type="molecule type" value="Genomic_DNA"/>
</dbReference>